<name>A0A423I9P9_9PSED</name>
<proteinExistence type="predicted"/>
<gene>
    <name evidence="1" type="ORF">BK660_08765</name>
</gene>
<evidence type="ECO:0000313" key="2">
    <source>
        <dbReference type="Proteomes" id="UP000285636"/>
    </source>
</evidence>
<sequence length="72" mass="7954">MSRSLGLREDQREGEVLATLVFELFPLDRVWSIREQARSHRGSSVDSNAVYTNDQTVGASLLAKGPVQPTPI</sequence>
<comment type="caution">
    <text evidence="1">The sequence shown here is derived from an EMBL/GenBank/DDBJ whole genome shotgun (WGS) entry which is preliminary data.</text>
</comment>
<dbReference type="EMBL" id="MOBK01000003">
    <property type="protein sequence ID" value="RON22145.1"/>
    <property type="molecule type" value="Genomic_DNA"/>
</dbReference>
<accession>A0A423I9P9</accession>
<evidence type="ECO:0000313" key="1">
    <source>
        <dbReference type="EMBL" id="RON22145.1"/>
    </source>
</evidence>
<protein>
    <submittedName>
        <fullName evidence="1">Uncharacterized protein</fullName>
    </submittedName>
</protein>
<dbReference type="AlphaFoldDB" id="A0A423I9P9"/>
<reference evidence="1 2" key="1">
    <citation type="submission" date="2016-10" db="EMBL/GenBank/DDBJ databases">
        <title>Comparative genome analysis of multiple Pseudomonas spp. focuses on biocontrol and plant growth promoting traits.</title>
        <authorList>
            <person name="Tao X.-Y."/>
            <person name="Taylor C.G."/>
        </authorList>
    </citation>
    <scope>NUCLEOTIDE SEQUENCE [LARGE SCALE GENOMIC DNA]</scope>
    <source>
        <strain evidence="1 2">38D7</strain>
    </source>
</reference>
<dbReference type="Proteomes" id="UP000285636">
    <property type="component" value="Unassembled WGS sequence"/>
</dbReference>
<organism evidence="1 2">
    <name type="scientific">Pseudomonas brassicacearum</name>
    <dbReference type="NCBI Taxonomy" id="930166"/>
    <lineage>
        <taxon>Bacteria</taxon>
        <taxon>Pseudomonadati</taxon>
        <taxon>Pseudomonadota</taxon>
        <taxon>Gammaproteobacteria</taxon>
        <taxon>Pseudomonadales</taxon>
        <taxon>Pseudomonadaceae</taxon>
        <taxon>Pseudomonas</taxon>
    </lineage>
</organism>